<feature type="transmembrane region" description="Helical" evidence="1">
    <location>
        <begin position="12"/>
        <end position="35"/>
    </location>
</feature>
<dbReference type="AlphaFoldDB" id="A0A3P6PKT8"/>
<organism evidence="2 3">
    <name type="scientific">Anisakis simplex</name>
    <name type="common">Herring worm</name>
    <dbReference type="NCBI Taxonomy" id="6269"/>
    <lineage>
        <taxon>Eukaryota</taxon>
        <taxon>Metazoa</taxon>
        <taxon>Ecdysozoa</taxon>
        <taxon>Nematoda</taxon>
        <taxon>Chromadorea</taxon>
        <taxon>Rhabditida</taxon>
        <taxon>Spirurina</taxon>
        <taxon>Ascaridomorpha</taxon>
        <taxon>Ascaridoidea</taxon>
        <taxon>Anisakidae</taxon>
        <taxon>Anisakis</taxon>
        <taxon>Anisakis simplex complex</taxon>
    </lineage>
</organism>
<dbReference type="Proteomes" id="UP000267096">
    <property type="component" value="Unassembled WGS sequence"/>
</dbReference>
<evidence type="ECO:0000256" key="1">
    <source>
        <dbReference type="SAM" id="Phobius"/>
    </source>
</evidence>
<accession>A0A3P6PKT8</accession>
<keyword evidence="3" id="KW-1185">Reference proteome</keyword>
<gene>
    <name evidence="2" type="ORF">ASIM_LOCUS7802</name>
</gene>
<keyword evidence="1" id="KW-1133">Transmembrane helix</keyword>
<sequence length="99" mass="11385">MNGYCDWLSNGYTSIFMLLILCPYWYLSITGAMTAQARLSIDRLFLEGSPMLEPSHYGICTNWYPVNLPSDILTNDILRNAHARLLDPPVQRILRMFIS</sequence>
<keyword evidence="1" id="KW-0472">Membrane</keyword>
<proteinExistence type="predicted"/>
<keyword evidence="1" id="KW-0812">Transmembrane</keyword>
<reference evidence="2 3" key="1">
    <citation type="submission" date="2018-11" db="EMBL/GenBank/DDBJ databases">
        <authorList>
            <consortium name="Pathogen Informatics"/>
        </authorList>
    </citation>
    <scope>NUCLEOTIDE SEQUENCE [LARGE SCALE GENOMIC DNA]</scope>
</reference>
<dbReference type="EMBL" id="UYRR01019708">
    <property type="protein sequence ID" value="VDK30093.1"/>
    <property type="molecule type" value="Genomic_DNA"/>
</dbReference>
<protein>
    <submittedName>
        <fullName evidence="2">Uncharacterized protein</fullName>
    </submittedName>
</protein>
<evidence type="ECO:0000313" key="2">
    <source>
        <dbReference type="EMBL" id="VDK30093.1"/>
    </source>
</evidence>
<evidence type="ECO:0000313" key="3">
    <source>
        <dbReference type="Proteomes" id="UP000267096"/>
    </source>
</evidence>
<name>A0A3P6PKT8_ANISI</name>